<dbReference type="Pfam" id="PF23233">
    <property type="entry name" value="HAT_Syf1_CNRKL1_N"/>
    <property type="match status" value="2"/>
</dbReference>
<accession>A0A132A5L9</accession>
<evidence type="ECO:0000313" key="13">
    <source>
        <dbReference type="EMBL" id="KPM06266.1"/>
    </source>
</evidence>
<dbReference type="AlphaFoldDB" id="A0A132A5L9"/>
<evidence type="ECO:0000259" key="11">
    <source>
        <dbReference type="Pfam" id="PF23231"/>
    </source>
</evidence>
<feature type="domain" description="Pre-mRNA-splicing factor Syf1-like N-terminal HAT-repeats" evidence="12">
    <location>
        <begin position="61"/>
        <end position="206"/>
    </location>
</feature>
<dbReference type="InterPro" id="IPR045075">
    <property type="entry name" value="Syf1-like"/>
</dbReference>
<keyword evidence="9" id="KW-0175">Coiled coil</keyword>
<organism evidence="13 14">
    <name type="scientific">Sarcoptes scabiei</name>
    <name type="common">Itch mite</name>
    <name type="synonym">Acarus scabiei</name>
    <dbReference type="NCBI Taxonomy" id="52283"/>
    <lineage>
        <taxon>Eukaryota</taxon>
        <taxon>Metazoa</taxon>
        <taxon>Ecdysozoa</taxon>
        <taxon>Arthropoda</taxon>
        <taxon>Chelicerata</taxon>
        <taxon>Arachnida</taxon>
        <taxon>Acari</taxon>
        <taxon>Acariformes</taxon>
        <taxon>Sarcoptiformes</taxon>
        <taxon>Astigmata</taxon>
        <taxon>Psoroptidia</taxon>
        <taxon>Sarcoptoidea</taxon>
        <taxon>Sarcoptidae</taxon>
        <taxon>Sarcoptinae</taxon>
        <taxon>Sarcoptes</taxon>
    </lineage>
</organism>
<dbReference type="EMBL" id="JXLN01010744">
    <property type="protein sequence ID" value="KPM06266.1"/>
    <property type="molecule type" value="Genomic_DNA"/>
</dbReference>
<dbReference type="Gene3D" id="1.25.40.10">
    <property type="entry name" value="Tetratricopeptide repeat domain"/>
    <property type="match status" value="4"/>
</dbReference>
<dbReference type="VEuPathDB" id="VectorBase:SSCA005627"/>
<dbReference type="Proteomes" id="UP000616769">
    <property type="component" value="Unassembled WGS sequence"/>
</dbReference>
<dbReference type="InterPro" id="IPR011990">
    <property type="entry name" value="TPR-like_helical_dom_sf"/>
</dbReference>
<evidence type="ECO:0000256" key="2">
    <source>
        <dbReference type="ARBA" id="ARBA00008644"/>
    </source>
</evidence>
<sequence length="702" mass="85254">MLRGKAKTKVKNKAPAEIQITAEQILREAKERELEIVAPPPKQKISDPDELADYQLRKRKFFEDNIRKNRLAFSNWIKYAKWEESQQEIQRARSIFERTLDVDPRNIKTWLKYAQMEMRNRQINHARNILDRAVLILPRVNQFWYKYIYMEEMLNNIPGCRQVFERWMDWEPNEQAWFTYIKFELRYNEIDRAREIYSRFVTVHPDVKNWIKFAHFEEQHGFVENSRDIFEKAIEFFGDDYLSERLFMSFARFEENQHEYDRVRIIFKYALEKLPVENRQNIFKQYSIFEKKHGNRFEIEDIVFSKRKTHYEDELKQNPYNYDLWFDYIRLLEDEGDVEKIREIYERAVANVPVLNEKKLWRRYIYLWIYYAVYEELKNKDYEKTREIYKFLLEKLIPHKTFTFAKIWIMAAKFEIRQNDLAAARKILGTSIGLCPKDKLFRKYIELEIQLREFDRCRILYQKYLEFSPHNCVAWMKFAELENILGETDRARCLFEIAIDQPKLDMPEVIWKAYIDFEIEQEEFDSARKLYERLLTRTEHVKVWISYAKFELLANKNDQTNAVINARKIYDRANQSLKNMEKESRLMLLEAWLEFETQHGDEKSLVAVRKQLPKKVKKRRKIRTDDGNDVGWEEYFDYIFPNETENAVHLKFLEMAKKWKHDKQQQEESQNQTDKSSKTIEIEASAPNASAASISDRKNVSN</sequence>
<evidence type="ECO:0000256" key="4">
    <source>
        <dbReference type="ARBA" id="ARBA00022728"/>
    </source>
</evidence>
<dbReference type="OrthoDB" id="541719at2759"/>
<keyword evidence="4" id="KW-0747">Spliceosome</keyword>
<evidence type="ECO:0000256" key="6">
    <source>
        <dbReference type="ARBA" id="ARBA00023187"/>
    </source>
</evidence>
<dbReference type="FunFam" id="1.25.40.10:FF:000796">
    <property type="entry name" value="Crooked neck pre-mRNA splicing factor 1"/>
    <property type="match status" value="1"/>
</dbReference>
<evidence type="ECO:0000256" key="5">
    <source>
        <dbReference type="ARBA" id="ARBA00022737"/>
    </source>
</evidence>
<feature type="compositionally biased region" description="Low complexity" evidence="10">
    <location>
        <begin position="684"/>
        <end position="694"/>
    </location>
</feature>
<name>A0A132A5L9_SARSC</name>
<feature type="coiled-coil region" evidence="9">
    <location>
        <begin position="563"/>
        <end position="590"/>
    </location>
</feature>
<keyword evidence="5" id="KW-0677">Repeat</keyword>
<evidence type="ECO:0000256" key="7">
    <source>
        <dbReference type="ARBA" id="ARBA00023242"/>
    </source>
</evidence>
<feature type="region of interest" description="Disordered" evidence="10">
    <location>
        <begin position="661"/>
        <end position="702"/>
    </location>
</feature>
<evidence type="ECO:0000256" key="3">
    <source>
        <dbReference type="ARBA" id="ARBA00022664"/>
    </source>
</evidence>
<evidence type="ECO:0000256" key="1">
    <source>
        <dbReference type="ARBA" id="ARBA00004123"/>
    </source>
</evidence>
<comment type="function">
    <text evidence="8">Involved in pre-mRNA splicing and cell cycle progression. Required for the spliceosome assembly and initiation of the DNA replication.</text>
</comment>
<evidence type="ECO:0000256" key="8">
    <source>
        <dbReference type="ARBA" id="ARBA00037040"/>
    </source>
</evidence>
<keyword evidence="6" id="KW-0508">mRNA splicing</keyword>
<comment type="similarity">
    <text evidence="2">Belongs to the crooked-neck family.</text>
</comment>
<dbReference type="PANTHER" id="PTHR11246:SF3">
    <property type="entry name" value="CROOKED NECK-LIKE PROTEIN 1"/>
    <property type="match status" value="1"/>
</dbReference>
<keyword evidence="7" id="KW-0539">Nucleus</keyword>
<dbReference type="SMART" id="SM00386">
    <property type="entry name" value="HAT"/>
    <property type="match status" value="13"/>
</dbReference>
<dbReference type="InterPro" id="IPR055433">
    <property type="entry name" value="HAT_Syf1-like_N"/>
</dbReference>
<proteinExistence type="inferred from homology"/>
<dbReference type="FunFam" id="1.25.40.10:FF:000075">
    <property type="entry name" value="Crooked neck pre-mRNA-splicing factor 1"/>
    <property type="match status" value="1"/>
</dbReference>
<reference evidence="13 14" key="1">
    <citation type="journal article" date="2015" name="Parasit. Vectors">
        <title>Draft genome of the scabies mite.</title>
        <authorList>
            <person name="Rider S.D.Jr."/>
            <person name="Morgan M.S."/>
            <person name="Arlian L.G."/>
        </authorList>
    </citation>
    <scope>NUCLEOTIDE SEQUENCE [LARGE SCALE GENOMIC DNA]</scope>
    <source>
        <strain evidence="13">Arlian Lab</strain>
    </source>
</reference>
<comment type="caution">
    <text evidence="13">The sequence shown here is derived from an EMBL/GenBank/DDBJ whole genome shotgun (WGS) entry which is preliminary data.</text>
</comment>
<dbReference type="InterPro" id="IPR003107">
    <property type="entry name" value="HAT"/>
</dbReference>
<evidence type="ECO:0000256" key="9">
    <source>
        <dbReference type="SAM" id="Coils"/>
    </source>
</evidence>
<feature type="domain" description="Pre-mRNA-splicing factor Syf1/CRNKL1-like C-terminal HAT-repeats" evidence="11">
    <location>
        <begin position="224"/>
        <end position="304"/>
    </location>
</feature>
<dbReference type="Pfam" id="PF23231">
    <property type="entry name" value="HAT_Syf1_CNRKL1_C"/>
    <property type="match status" value="1"/>
</dbReference>
<comment type="subcellular location">
    <subcellularLocation>
        <location evidence="1">Nucleus</location>
    </subcellularLocation>
</comment>
<dbReference type="GO" id="GO:0071014">
    <property type="term" value="C:post-mRNA release spliceosomal complex"/>
    <property type="evidence" value="ECO:0007669"/>
    <property type="project" value="TreeGrafter"/>
</dbReference>
<protein>
    <submittedName>
        <fullName evidence="13">Crooked neck-like protein</fullName>
    </submittedName>
</protein>
<dbReference type="InterPro" id="IPR055430">
    <property type="entry name" value="HAT_Syf1_CNRKL1_C"/>
</dbReference>
<dbReference type="Pfam" id="PF23241">
    <property type="entry name" value="HAT_PRP39_C"/>
    <property type="match status" value="1"/>
</dbReference>
<dbReference type="GO" id="GO:0071011">
    <property type="term" value="C:precatalytic spliceosome"/>
    <property type="evidence" value="ECO:0007669"/>
    <property type="project" value="TreeGrafter"/>
</dbReference>
<dbReference type="GO" id="GO:0071007">
    <property type="term" value="C:U2-type catalytic step 2 spliceosome"/>
    <property type="evidence" value="ECO:0007669"/>
    <property type="project" value="TreeGrafter"/>
</dbReference>
<evidence type="ECO:0000259" key="12">
    <source>
        <dbReference type="Pfam" id="PF23233"/>
    </source>
</evidence>
<evidence type="ECO:0000256" key="10">
    <source>
        <dbReference type="SAM" id="MobiDB-lite"/>
    </source>
</evidence>
<evidence type="ECO:0000313" key="14">
    <source>
        <dbReference type="Proteomes" id="UP000616769"/>
    </source>
</evidence>
<feature type="domain" description="Pre-mRNA-splicing factor Syf1-like N-terminal HAT-repeats" evidence="12">
    <location>
        <begin position="309"/>
        <end position="469"/>
    </location>
</feature>
<dbReference type="GO" id="GO:0000245">
    <property type="term" value="P:spliceosomal complex assembly"/>
    <property type="evidence" value="ECO:0007669"/>
    <property type="project" value="TreeGrafter"/>
</dbReference>
<dbReference type="InterPro" id="IPR059164">
    <property type="entry name" value="HAT_PRP39_C"/>
</dbReference>
<dbReference type="FunFam" id="1.25.40.10:FF:000306">
    <property type="entry name" value="Cell cycle control protein cwf4"/>
    <property type="match status" value="1"/>
</dbReference>
<keyword evidence="3" id="KW-0507">mRNA processing</keyword>
<dbReference type="PANTHER" id="PTHR11246">
    <property type="entry name" value="PRE-MRNA SPLICING FACTOR"/>
    <property type="match status" value="1"/>
</dbReference>
<dbReference type="SUPFAM" id="SSF48452">
    <property type="entry name" value="TPR-like"/>
    <property type="match status" value="4"/>
</dbReference>
<dbReference type="GO" id="GO:0000974">
    <property type="term" value="C:Prp19 complex"/>
    <property type="evidence" value="ECO:0007669"/>
    <property type="project" value="TreeGrafter"/>
</dbReference>
<gene>
    <name evidence="13" type="ORF">QR98_0047400</name>
</gene>